<dbReference type="AlphaFoldDB" id="M2X9J1"/>
<organism evidence="1 2">
    <name type="scientific">Galdieria sulphuraria</name>
    <name type="common">Red alga</name>
    <dbReference type="NCBI Taxonomy" id="130081"/>
    <lineage>
        <taxon>Eukaryota</taxon>
        <taxon>Rhodophyta</taxon>
        <taxon>Bangiophyceae</taxon>
        <taxon>Galdieriales</taxon>
        <taxon>Galdieriaceae</taxon>
        <taxon>Galdieria</taxon>
    </lineage>
</organism>
<dbReference type="RefSeq" id="XP_005703027.1">
    <property type="nucleotide sequence ID" value="XM_005702970.1"/>
</dbReference>
<dbReference type="Proteomes" id="UP000030680">
    <property type="component" value="Unassembled WGS sequence"/>
</dbReference>
<accession>M2X9J1</accession>
<keyword evidence="2" id="KW-1185">Reference proteome</keyword>
<evidence type="ECO:0000313" key="2">
    <source>
        <dbReference type="Proteomes" id="UP000030680"/>
    </source>
</evidence>
<proteinExistence type="predicted"/>
<dbReference type="KEGG" id="gsl:Gasu_58320"/>
<dbReference type="GeneID" id="17085515"/>
<name>M2X9J1_GALSU</name>
<reference evidence="2" key="1">
    <citation type="journal article" date="2013" name="Science">
        <title>Gene transfer from bacteria and archaea facilitated evolution of an extremophilic eukaryote.</title>
        <authorList>
            <person name="Schonknecht G."/>
            <person name="Chen W.H."/>
            <person name="Ternes C.M."/>
            <person name="Barbier G.G."/>
            <person name="Shrestha R.P."/>
            <person name="Stanke M."/>
            <person name="Brautigam A."/>
            <person name="Baker B.J."/>
            <person name="Banfield J.F."/>
            <person name="Garavito R.M."/>
            <person name="Carr K."/>
            <person name="Wilkerson C."/>
            <person name="Rensing S.A."/>
            <person name="Gagneul D."/>
            <person name="Dickenson N.E."/>
            <person name="Oesterhelt C."/>
            <person name="Lercher M.J."/>
            <person name="Weber A.P."/>
        </authorList>
    </citation>
    <scope>NUCLEOTIDE SEQUENCE [LARGE SCALE GENOMIC DNA]</scope>
    <source>
        <strain evidence="2">074W</strain>
    </source>
</reference>
<protein>
    <submittedName>
        <fullName evidence="1">Uncharacterized protein</fullName>
    </submittedName>
</protein>
<dbReference type="EMBL" id="KB454547">
    <property type="protein sequence ID" value="EME26507.1"/>
    <property type="molecule type" value="Genomic_DNA"/>
</dbReference>
<dbReference type="Gramene" id="EME26507">
    <property type="protein sequence ID" value="EME26507"/>
    <property type="gene ID" value="Gasu_58320"/>
</dbReference>
<evidence type="ECO:0000313" key="1">
    <source>
        <dbReference type="EMBL" id="EME26507.1"/>
    </source>
</evidence>
<gene>
    <name evidence="1" type="ORF">Gasu_58320</name>
</gene>
<sequence length="95" mass="11120">MVSYFSTLETVKVLKQTFISQRPDVIGKGERNVVRLKSFGKSCTINRFQTVICRNDLDKRYVSSTWKILFGRNFAEMWNALADSIVAKDYYHIFK</sequence>